<organism evidence="6">
    <name type="scientific">marine sediment metagenome</name>
    <dbReference type="NCBI Taxonomy" id="412755"/>
    <lineage>
        <taxon>unclassified sequences</taxon>
        <taxon>metagenomes</taxon>
        <taxon>ecological metagenomes</taxon>
    </lineage>
</organism>
<keyword evidence="3" id="KW-0406">Ion transport</keyword>
<evidence type="ECO:0000313" key="6">
    <source>
        <dbReference type="EMBL" id="KKN68133.1"/>
    </source>
</evidence>
<feature type="region of interest" description="Disordered" evidence="5">
    <location>
        <begin position="171"/>
        <end position="196"/>
    </location>
</feature>
<dbReference type="EMBL" id="LAZR01000457">
    <property type="protein sequence ID" value="KKN68133.1"/>
    <property type="molecule type" value="Genomic_DNA"/>
</dbReference>
<dbReference type="NCBIfam" id="TIGR00309">
    <property type="entry name" value="V_ATPase_subD"/>
    <property type="match status" value="1"/>
</dbReference>
<evidence type="ECO:0000256" key="5">
    <source>
        <dbReference type="SAM" id="MobiDB-lite"/>
    </source>
</evidence>
<evidence type="ECO:0000256" key="3">
    <source>
        <dbReference type="ARBA" id="ARBA00023065"/>
    </source>
</evidence>
<evidence type="ECO:0000256" key="1">
    <source>
        <dbReference type="ARBA" id="ARBA00005850"/>
    </source>
</evidence>
<feature type="coiled-coil region" evidence="4">
    <location>
        <begin position="102"/>
        <end position="129"/>
    </location>
</feature>
<dbReference type="GO" id="GO:0046961">
    <property type="term" value="F:proton-transporting ATPase activity, rotational mechanism"/>
    <property type="evidence" value="ECO:0007669"/>
    <property type="project" value="InterPro"/>
</dbReference>
<evidence type="ECO:0000256" key="4">
    <source>
        <dbReference type="SAM" id="Coils"/>
    </source>
</evidence>
<keyword evidence="2" id="KW-0813">Transport</keyword>
<gene>
    <name evidence="6" type="ORF">LCGC14_0454460</name>
</gene>
<dbReference type="Gene3D" id="1.10.287.3240">
    <property type="match status" value="1"/>
</dbReference>
<protein>
    <recommendedName>
        <fullName evidence="7">V-type ATP synthase subunit D</fullName>
    </recommendedName>
</protein>
<proteinExistence type="inferred from homology"/>
<reference evidence="6" key="1">
    <citation type="journal article" date="2015" name="Nature">
        <title>Complex archaea that bridge the gap between prokaryotes and eukaryotes.</title>
        <authorList>
            <person name="Spang A."/>
            <person name="Saw J.H."/>
            <person name="Jorgensen S.L."/>
            <person name="Zaremba-Niedzwiedzka K."/>
            <person name="Martijn J."/>
            <person name="Lind A.E."/>
            <person name="van Eijk R."/>
            <person name="Schleper C."/>
            <person name="Guy L."/>
            <person name="Ettema T.J."/>
        </authorList>
    </citation>
    <scope>NUCLEOTIDE SEQUENCE</scope>
</reference>
<comment type="similarity">
    <text evidence="1">Belongs to the V-ATPase D subunit family.</text>
</comment>
<accession>A0A0F9VQQ8</accession>
<sequence length="196" mass="21928">MLKLKQQQLQMTIRQVHNACRAVEQHLNDARAKFHPYRSVLNDLAGVDVQELAEPDDIQTSSNNIAGVMIPVFEGVTFPEAVYSLFATPTWVDRALIDLRSITTLRVEVDVLRRQQDLLQRELTKIIQRVNLFEKIKIPEATEAIRVIRIHLGDAMTAAVGRAKIAKGKLTAKTHESEQPTHAMAAADADDKEADA</sequence>
<dbReference type="Pfam" id="PF01813">
    <property type="entry name" value="ATP-synt_D"/>
    <property type="match status" value="1"/>
</dbReference>
<keyword evidence="4" id="KW-0175">Coiled coil</keyword>
<evidence type="ECO:0000256" key="2">
    <source>
        <dbReference type="ARBA" id="ARBA00022448"/>
    </source>
</evidence>
<dbReference type="AlphaFoldDB" id="A0A0F9VQQ8"/>
<comment type="caution">
    <text evidence="6">The sequence shown here is derived from an EMBL/GenBank/DDBJ whole genome shotgun (WGS) entry which is preliminary data.</text>
</comment>
<name>A0A0F9VQQ8_9ZZZZ</name>
<evidence type="ECO:0008006" key="7">
    <source>
        <dbReference type="Google" id="ProtNLM"/>
    </source>
</evidence>
<dbReference type="InterPro" id="IPR002699">
    <property type="entry name" value="V_ATPase_D"/>
</dbReference>